<accession>A0A212A8F2</accession>
<dbReference type="EMBL" id="NIPW01000029">
    <property type="protein sequence ID" value="OWJ76195.1"/>
    <property type="molecule type" value="Genomic_DNA"/>
</dbReference>
<evidence type="ECO:0000313" key="3">
    <source>
        <dbReference type="Proteomes" id="UP000196878"/>
    </source>
</evidence>
<reference evidence="2 3" key="1">
    <citation type="submission" date="2016-12" db="EMBL/GenBank/DDBJ databases">
        <title>Comparison of Traditional DNA-DNA Hybridization with In Silico Genomic Analysis.</title>
        <authorList>
            <person name="Nicholson A.C."/>
            <person name="Humrighouse B.W."/>
            <person name="Graziano J."/>
            <person name="Lasker B."/>
            <person name="Whitney A.M."/>
            <person name="Mcquiston J.R."/>
        </authorList>
    </citation>
    <scope>NUCLEOTIDE SEQUENCE [LARGE SCALE GENOMIC DNA]</scope>
    <source>
        <strain evidence="2 3">H2240</strain>
    </source>
</reference>
<keyword evidence="3" id="KW-1185">Reference proteome</keyword>
<sequence>MVWPAELFRVAAALCGQRTDPRPLTFAAFLLPQCGTPAPRPASQRSGAASSFNRHPHRRAERGLPSLPAIR</sequence>
<feature type="region of interest" description="Disordered" evidence="1">
    <location>
        <begin position="37"/>
        <end position="71"/>
    </location>
</feature>
<feature type="compositionally biased region" description="Polar residues" evidence="1">
    <location>
        <begin position="43"/>
        <end position="53"/>
    </location>
</feature>
<organism evidence="2 3">
    <name type="scientific">Haematobacter genomosp. 1</name>
    <dbReference type="NCBI Taxonomy" id="366618"/>
    <lineage>
        <taxon>Bacteria</taxon>
        <taxon>Pseudomonadati</taxon>
        <taxon>Pseudomonadota</taxon>
        <taxon>Alphaproteobacteria</taxon>
        <taxon>Rhodobacterales</taxon>
        <taxon>Paracoccaceae</taxon>
        <taxon>Haematobacter</taxon>
    </lineage>
</organism>
<gene>
    <name evidence="2" type="ORF">CDV49_15420</name>
</gene>
<dbReference type="AlphaFoldDB" id="A0A212A8F2"/>
<protein>
    <submittedName>
        <fullName evidence="2">Uncharacterized protein</fullName>
    </submittedName>
</protein>
<evidence type="ECO:0000313" key="2">
    <source>
        <dbReference type="EMBL" id="OWJ76195.1"/>
    </source>
</evidence>
<dbReference type="Proteomes" id="UP000196878">
    <property type="component" value="Unassembled WGS sequence"/>
</dbReference>
<proteinExistence type="predicted"/>
<comment type="caution">
    <text evidence="2">The sequence shown here is derived from an EMBL/GenBank/DDBJ whole genome shotgun (WGS) entry which is preliminary data.</text>
</comment>
<name>A0A212A8F2_9RHOB</name>
<evidence type="ECO:0000256" key="1">
    <source>
        <dbReference type="SAM" id="MobiDB-lite"/>
    </source>
</evidence>